<feature type="transmembrane region" description="Helical" evidence="1">
    <location>
        <begin position="7"/>
        <end position="30"/>
    </location>
</feature>
<feature type="transmembrane region" description="Helical" evidence="1">
    <location>
        <begin position="109"/>
        <end position="133"/>
    </location>
</feature>
<gene>
    <name evidence="2" type="ORF">GCM10011309_23050</name>
</gene>
<keyword evidence="3" id="KW-1185">Reference proteome</keyword>
<proteinExistence type="predicted"/>
<feature type="transmembrane region" description="Helical" evidence="1">
    <location>
        <begin position="50"/>
        <end position="70"/>
    </location>
</feature>
<feature type="transmembrane region" description="Helical" evidence="1">
    <location>
        <begin position="82"/>
        <end position="103"/>
    </location>
</feature>
<comment type="caution">
    <text evidence="2">The sequence shown here is derived from an EMBL/GenBank/DDBJ whole genome shotgun (WGS) entry which is preliminary data.</text>
</comment>
<accession>A0A918KSY2</accession>
<evidence type="ECO:0000313" key="2">
    <source>
        <dbReference type="EMBL" id="GGX72159.1"/>
    </source>
</evidence>
<reference evidence="2 3" key="1">
    <citation type="journal article" date="2014" name="Int. J. Syst. Evol. Microbiol.">
        <title>Complete genome sequence of Corynebacterium casei LMG S-19264T (=DSM 44701T), isolated from a smear-ripened cheese.</title>
        <authorList>
            <consortium name="US DOE Joint Genome Institute (JGI-PGF)"/>
            <person name="Walter F."/>
            <person name="Albersmeier A."/>
            <person name="Kalinowski J."/>
            <person name="Ruckert C."/>
        </authorList>
    </citation>
    <scope>NUCLEOTIDE SEQUENCE [LARGE SCALE GENOMIC DNA]</scope>
    <source>
        <strain evidence="2 3">KCTC 23968</strain>
    </source>
</reference>
<name>A0A918KSY2_9PROT</name>
<protein>
    <recommendedName>
        <fullName evidence="4">Transmembrane protein</fullName>
    </recommendedName>
</protein>
<keyword evidence="1" id="KW-1133">Transmembrane helix</keyword>
<evidence type="ECO:0000256" key="1">
    <source>
        <dbReference type="SAM" id="Phobius"/>
    </source>
</evidence>
<keyword evidence="1" id="KW-0812">Transmembrane</keyword>
<keyword evidence="1" id="KW-0472">Membrane</keyword>
<dbReference type="AlphaFoldDB" id="A0A918KSY2"/>
<dbReference type="RefSeq" id="WP_233350036.1">
    <property type="nucleotide sequence ID" value="NZ_BMYV01000002.1"/>
</dbReference>
<evidence type="ECO:0008006" key="4">
    <source>
        <dbReference type="Google" id="ProtNLM"/>
    </source>
</evidence>
<dbReference type="EMBL" id="BMYV01000002">
    <property type="protein sequence ID" value="GGX72159.1"/>
    <property type="molecule type" value="Genomic_DNA"/>
</dbReference>
<sequence length="145" mass="15850">MRFFTVFPLMIIPVVIYNILALGGAAFSTIEEMRLRLDTDVFALPMTSGVTWDITPGHALIAGSLLMLFFELIKSTGIGRAAVMNHAFSLVLFIVCLVEFLLLPAFATSVFFLIMVMTLLDVMAGFMVTIAAARRDFAVADGYGD</sequence>
<evidence type="ECO:0000313" key="3">
    <source>
        <dbReference type="Proteomes" id="UP000600865"/>
    </source>
</evidence>
<dbReference type="Proteomes" id="UP000600865">
    <property type="component" value="Unassembled WGS sequence"/>
</dbReference>
<organism evidence="2 3">
    <name type="scientific">Litorimonas cladophorae</name>
    <dbReference type="NCBI Taxonomy" id="1220491"/>
    <lineage>
        <taxon>Bacteria</taxon>
        <taxon>Pseudomonadati</taxon>
        <taxon>Pseudomonadota</taxon>
        <taxon>Alphaproteobacteria</taxon>
        <taxon>Maricaulales</taxon>
        <taxon>Robiginitomaculaceae</taxon>
    </lineage>
</organism>